<dbReference type="AlphaFoldDB" id="A9B7R4"/>
<evidence type="ECO:0000313" key="2">
    <source>
        <dbReference type="EMBL" id="ABX04442.1"/>
    </source>
</evidence>
<dbReference type="eggNOG" id="ENOG502Z8HD">
    <property type="taxonomic scope" value="Bacteria"/>
</dbReference>
<dbReference type="STRING" id="316274.Haur_1799"/>
<dbReference type="KEGG" id="hau:Haur_1799"/>
<dbReference type="EMBL" id="CP000875">
    <property type="protein sequence ID" value="ABX04442.1"/>
    <property type="molecule type" value="Genomic_DNA"/>
</dbReference>
<evidence type="ECO:0000259" key="1">
    <source>
        <dbReference type="Pfam" id="PF12358"/>
    </source>
</evidence>
<dbReference type="BioCyc" id="HAUR316274:GHYA-1827-MONOMER"/>
<protein>
    <recommendedName>
        <fullName evidence="1">DUF3644 domain-containing protein</fullName>
    </recommendedName>
</protein>
<name>A9B7R4_HERA2</name>
<keyword evidence="3" id="KW-1185">Reference proteome</keyword>
<reference evidence="2 3" key="1">
    <citation type="journal article" date="2011" name="Stand. Genomic Sci.">
        <title>Complete genome sequence of the filamentous gliding predatory bacterium Herpetosiphon aurantiacus type strain (114-95(T)).</title>
        <authorList>
            <person name="Kiss H."/>
            <person name="Nett M."/>
            <person name="Domin N."/>
            <person name="Martin K."/>
            <person name="Maresca J.A."/>
            <person name="Copeland A."/>
            <person name="Lapidus A."/>
            <person name="Lucas S."/>
            <person name="Berry K.W."/>
            <person name="Glavina Del Rio T."/>
            <person name="Dalin E."/>
            <person name="Tice H."/>
            <person name="Pitluck S."/>
            <person name="Richardson P."/>
            <person name="Bruce D."/>
            <person name="Goodwin L."/>
            <person name="Han C."/>
            <person name="Detter J.C."/>
            <person name="Schmutz J."/>
            <person name="Brettin T."/>
            <person name="Land M."/>
            <person name="Hauser L."/>
            <person name="Kyrpides N.C."/>
            <person name="Ivanova N."/>
            <person name="Goker M."/>
            <person name="Woyke T."/>
            <person name="Klenk H.P."/>
            <person name="Bryant D.A."/>
        </authorList>
    </citation>
    <scope>NUCLEOTIDE SEQUENCE [LARGE SCALE GENOMIC DNA]</scope>
    <source>
        <strain evidence="3">ATCC 23779 / DSM 785 / 114-95</strain>
    </source>
</reference>
<accession>A9B7R4</accession>
<dbReference type="Pfam" id="PF12358">
    <property type="entry name" value="DUF3644"/>
    <property type="match status" value="1"/>
</dbReference>
<dbReference type="InParanoid" id="A9B7R4"/>
<feature type="domain" description="DUF3644" evidence="1">
    <location>
        <begin position="125"/>
        <end position="306"/>
    </location>
</feature>
<organism evidence="2 3">
    <name type="scientific">Herpetosiphon aurantiacus (strain ATCC 23779 / DSM 785 / 114-95)</name>
    <dbReference type="NCBI Taxonomy" id="316274"/>
    <lineage>
        <taxon>Bacteria</taxon>
        <taxon>Bacillati</taxon>
        <taxon>Chloroflexota</taxon>
        <taxon>Chloroflexia</taxon>
        <taxon>Herpetosiphonales</taxon>
        <taxon>Herpetosiphonaceae</taxon>
        <taxon>Herpetosiphon</taxon>
    </lineage>
</organism>
<dbReference type="InterPro" id="IPR022104">
    <property type="entry name" value="DUF3644"/>
</dbReference>
<sequence length="438" mass="50971">MTTSSIVTERKESVRQCLISFGFPEDTEYSYELLTLSYFPSKHSKKTLAFLILTYKQECPVSILKRVSDQPAGIVRSLRDKGFVFKSNPNDPSEFQYQNQDGIQCRSIESFDPHKIKVGGRAKALLSKALAAVISSIEIYNKPDFRYREETFAILLVNAWELLLKSKIMADNNNQISSIQVFDSSGFPKQTRSGNIMTIDIIKALNMLSSQGKINKFCTDNLVILVELRDNSIHFINKNTELSKKVLELGTASLKNFVSIILEWFDEDLSHYNFFLMPISFFHVDETRNNIFSSDKELNKLISFIYNKELNNKYEEDSDYSITLAYEVKFKKVSTANISITTNKEDTAVRVYIDEDEKIKNQYPIDSNRLKEILASRYIDFKANKRYHQIRKSLENQEIYGERYCCIRYLNSITKKGTHKKFYSTEIIKEFDKHYQKR</sequence>
<proteinExistence type="predicted"/>
<dbReference type="Proteomes" id="UP000000787">
    <property type="component" value="Chromosome"/>
</dbReference>
<gene>
    <name evidence="2" type="ordered locus">Haur_1799</name>
</gene>
<dbReference type="HOGENOM" id="CLU_051002_0_0_0"/>
<evidence type="ECO:0000313" key="3">
    <source>
        <dbReference type="Proteomes" id="UP000000787"/>
    </source>
</evidence>